<evidence type="ECO:0000259" key="10">
    <source>
        <dbReference type="Pfam" id="PF24575"/>
    </source>
</evidence>
<evidence type="ECO:0000313" key="11">
    <source>
        <dbReference type="EMBL" id="OQM39914.1"/>
    </source>
</evidence>
<dbReference type="RefSeq" id="WP_080860152.1">
    <property type="nucleotide sequence ID" value="NZ_CP077405.1"/>
</dbReference>
<dbReference type="Pfam" id="PF24575">
    <property type="entry name" value="TPR_Slam"/>
    <property type="match status" value="1"/>
</dbReference>
<dbReference type="InterPro" id="IPR007655">
    <property type="entry name" value="Slam_C"/>
</dbReference>
<keyword evidence="5" id="KW-0472">Membrane</keyword>
<proteinExistence type="inferred from homology"/>
<evidence type="ECO:0000256" key="5">
    <source>
        <dbReference type="ARBA" id="ARBA00023136"/>
    </source>
</evidence>
<evidence type="ECO:0000256" key="2">
    <source>
        <dbReference type="ARBA" id="ARBA00022452"/>
    </source>
</evidence>
<dbReference type="Gene3D" id="1.25.40.10">
    <property type="entry name" value="Tetratricopeptide repeat domain"/>
    <property type="match status" value="1"/>
</dbReference>
<keyword evidence="4" id="KW-0732">Signal</keyword>
<keyword evidence="2" id="KW-1134">Transmembrane beta strand</keyword>
<dbReference type="GO" id="GO:0009279">
    <property type="term" value="C:cell outer membrane"/>
    <property type="evidence" value="ECO:0007669"/>
    <property type="project" value="UniProtKB-SubCell"/>
</dbReference>
<comment type="caution">
    <text evidence="11">The sequence shown here is derived from an EMBL/GenBank/DDBJ whole genome shotgun (WGS) entry which is preliminary data.</text>
</comment>
<evidence type="ECO:0000256" key="4">
    <source>
        <dbReference type="ARBA" id="ARBA00022729"/>
    </source>
</evidence>
<feature type="domain" description="Surface lipoprotein assembly modifier N-terminal TPR repeats region" evidence="10">
    <location>
        <begin position="36"/>
        <end position="130"/>
    </location>
</feature>
<evidence type="ECO:0000313" key="12">
    <source>
        <dbReference type="Proteomes" id="UP000192573"/>
    </source>
</evidence>
<keyword evidence="8" id="KW-0175">Coiled coil</keyword>
<keyword evidence="3" id="KW-0812">Transmembrane</keyword>
<evidence type="ECO:0000256" key="1">
    <source>
        <dbReference type="ARBA" id="ARBA00004571"/>
    </source>
</evidence>
<reference evidence="11 12" key="1">
    <citation type="submission" date="2017-03" db="EMBL/GenBank/DDBJ databases">
        <authorList>
            <person name="Afonso C.L."/>
            <person name="Miller P.J."/>
            <person name="Scott M.A."/>
            <person name="Spackman E."/>
            <person name="Goraichik I."/>
            <person name="Dimitrov K.M."/>
            <person name="Suarez D.L."/>
            <person name="Swayne D.E."/>
        </authorList>
    </citation>
    <scope>NUCLEOTIDE SEQUENCE [LARGE SCALE GENOMIC DNA]</scope>
    <source>
        <strain evidence="11 12">ATCC 51113</strain>
    </source>
</reference>
<dbReference type="SUPFAM" id="SSF48452">
    <property type="entry name" value="TPR-like"/>
    <property type="match status" value="1"/>
</dbReference>
<accession>A0A1V8NU20</accession>
<evidence type="ECO:0000256" key="3">
    <source>
        <dbReference type="ARBA" id="ARBA00022692"/>
    </source>
</evidence>
<dbReference type="AlphaFoldDB" id="A0A1V8NU20"/>
<evidence type="ECO:0000256" key="7">
    <source>
        <dbReference type="ARBA" id="ARBA00023609"/>
    </source>
</evidence>
<dbReference type="InterPro" id="IPR011990">
    <property type="entry name" value="TPR-like_helical_dom_sf"/>
</dbReference>
<organism evidence="11 12">
    <name type="scientific">Citrobacter braakii</name>
    <dbReference type="NCBI Taxonomy" id="57706"/>
    <lineage>
        <taxon>Bacteria</taxon>
        <taxon>Pseudomonadati</taxon>
        <taxon>Pseudomonadota</taxon>
        <taxon>Gammaproteobacteria</taxon>
        <taxon>Enterobacterales</taxon>
        <taxon>Enterobacteriaceae</taxon>
        <taxon>Citrobacter</taxon>
        <taxon>Citrobacter freundii complex</taxon>
    </lineage>
</organism>
<evidence type="ECO:0000256" key="8">
    <source>
        <dbReference type="SAM" id="Coils"/>
    </source>
</evidence>
<evidence type="ECO:0000259" key="9">
    <source>
        <dbReference type="Pfam" id="PF04575"/>
    </source>
</evidence>
<dbReference type="InterPro" id="IPR057556">
    <property type="entry name" value="TPR_Slam"/>
</dbReference>
<evidence type="ECO:0000256" key="6">
    <source>
        <dbReference type="ARBA" id="ARBA00023237"/>
    </source>
</evidence>
<keyword evidence="6" id="KW-0998">Cell outer membrane</keyword>
<dbReference type="Pfam" id="PF04575">
    <property type="entry name" value="SlipAM"/>
    <property type="match status" value="1"/>
</dbReference>
<dbReference type="Proteomes" id="UP000192573">
    <property type="component" value="Unassembled WGS sequence"/>
</dbReference>
<evidence type="ECO:0008006" key="13">
    <source>
        <dbReference type="Google" id="ProtNLM"/>
    </source>
</evidence>
<protein>
    <recommendedName>
        <fullName evidence="13">DUF560 domain-containing protein</fullName>
    </recommendedName>
</protein>
<comment type="subcellular location">
    <subcellularLocation>
        <location evidence="1">Cell outer membrane</location>
        <topology evidence="1">Multi-pass membrane protein</topology>
    </subcellularLocation>
</comment>
<feature type="domain" description="Surface lipoprotein assembly modifier C-terminal" evidence="9">
    <location>
        <begin position="159"/>
        <end position="446"/>
    </location>
</feature>
<feature type="coiled-coil region" evidence="8">
    <location>
        <begin position="116"/>
        <end position="143"/>
    </location>
</feature>
<name>A0A1V8NU20_CITBR</name>
<sequence>MKIIAYIWSMPKKLPVMIALLFSIFPYPAFPEHKGQPEYTVSNFIGHLINNNPEGVKSTLQQCDKCLQSIDPLFLDWANAVLEFQKKNYPESIRYYRKIISARPDWYSVRLQLATALYLNKDILSAEEQLRKLRSENLSEEAASLIDRFIARVQKADHWSFRGGFTYLNEKNINNVPTSRRSIGGWKSGKPQSGKGMMYWGEAEKRFSLPDNLFVITRLAAAGKIYWNNSSYDELDSSIGAGIGYRNVNTMLQFIPFYEKSYYGGGQTSDGGLQSYSDTVGIKIETEHQFSPRWRLYSDFKLGKNEYKKRNYLDGHRYSLNETLIYFPNSRQYISAGLGYSMLRTEGKDSSFNKSAFRAGWMYEWDGGVSTLLQASYGYKTYLAGDFWGIKQMNHEYSTSATIWHRDIYFFGVTPKITWNYQRTDSNHPFHDTERNRLFLSFSKYF</sequence>
<dbReference type="EMBL" id="NAEW01000015">
    <property type="protein sequence ID" value="OQM39914.1"/>
    <property type="molecule type" value="Genomic_DNA"/>
</dbReference>
<comment type="similarity">
    <text evidence="7">Belongs to the Slam family.</text>
</comment>
<gene>
    <name evidence="11" type="ORF">BZK42_21885</name>
</gene>